<protein>
    <submittedName>
        <fullName evidence="2">Uncharacterized protein</fullName>
    </submittedName>
</protein>
<gene>
    <name evidence="2" type="ORF">M422DRAFT_253514</name>
</gene>
<dbReference type="AlphaFoldDB" id="A0A0C9VN10"/>
<name>A0A0C9VN10_SPHS4</name>
<feature type="region of interest" description="Disordered" evidence="1">
    <location>
        <begin position="666"/>
        <end position="748"/>
    </location>
</feature>
<reference evidence="2 3" key="1">
    <citation type="submission" date="2014-06" db="EMBL/GenBank/DDBJ databases">
        <title>Evolutionary Origins and Diversification of the Mycorrhizal Mutualists.</title>
        <authorList>
            <consortium name="DOE Joint Genome Institute"/>
            <consortium name="Mycorrhizal Genomics Consortium"/>
            <person name="Kohler A."/>
            <person name="Kuo A."/>
            <person name="Nagy L.G."/>
            <person name="Floudas D."/>
            <person name="Copeland A."/>
            <person name="Barry K.W."/>
            <person name="Cichocki N."/>
            <person name="Veneault-Fourrey C."/>
            <person name="LaButti K."/>
            <person name="Lindquist E.A."/>
            <person name="Lipzen A."/>
            <person name="Lundell T."/>
            <person name="Morin E."/>
            <person name="Murat C."/>
            <person name="Riley R."/>
            <person name="Ohm R."/>
            <person name="Sun H."/>
            <person name="Tunlid A."/>
            <person name="Henrissat B."/>
            <person name="Grigoriev I.V."/>
            <person name="Hibbett D.S."/>
            <person name="Martin F."/>
        </authorList>
    </citation>
    <scope>NUCLEOTIDE SEQUENCE [LARGE SCALE GENOMIC DNA]</scope>
    <source>
        <strain evidence="2 3">SS14</strain>
    </source>
</reference>
<dbReference type="Proteomes" id="UP000054279">
    <property type="component" value="Unassembled WGS sequence"/>
</dbReference>
<dbReference type="HOGENOM" id="CLU_371792_0_0_1"/>
<feature type="compositionally biased region" description="Gly residues" evidence="1">
    <location>
        <begin position="671"/>
        <end position="681"/>
    </location>
</feature>
<organism evidence="2 3">
    <name type="scientific">Sphaerobolus stellatus (strain SS14)</name>
    <dbReference type="NCBI Taxonomy" id="990650"/>
    <lineage>
        <taxon>Eukaryota</taxon>
        <taxon>Fungi</taxon>
        <taxon>Dikarya</taxon>
        <taxon>Basidiomycota</taxon>
        <taxon>Agaricomycotina</taxon>
        <taxon>Agaricomycetes</taxon>
        <taxon>Phallomycetidae</taxon>
        <taxon>Geastrales</taxon>
        <taxon>Sphaerobolaceae</taxon>
        <taxon>Sphaerobolus</taxon>
    </lineage>
</organism>
<evidence type="ECO:0000313" key="2">
    <source>
        <dbReference type="EMBL" id="KIJ43312.1"/>
    </source>
</evidence>
<sequence>MDTFASSNALLSELIKGFKLIKDKEISPEDMRERIRDQLIDSLVSIINFVNRGRNTLARAEYNEWEDIPFAPTVIAAEKATQDPKPTKSLAETTNDDISKPKRKAETAKESGNDEMIVVSNGQGKKKKGKEEEVVSGKAAEQKAEVAEGRVDEEQPRKPARKGKPQPTVRVAFKCYVTVSKVPLPFNGVLQLWHTNYYHRERLLDWEERPVGVWESSCMSSARFIEANELEQSLKLGAVLDLTPSFDDYEGKEAALFSEVVDAFKTLPLLDQFPGIKNVDGFLNSIQRRVCQGLDAIISYPTDKGLTRMKIGGPCGLSAILRMTEFYRHSVTAMRKVNETSEDMGERLQPVEALLDRMEIVLAKEQWRRWASASFAIGAVPRVDRVRCVWYVWMEAIMSAPTEMEKWWDAQWPAKNRPELIETFAERAWQRARGFQPDDMLAELPKHAWQCGAEPCRVWLESLTPDLFKKGCIVEFSLCMLCVYMLGGICGQATEQWWLQVTARILSWMHELINKLSPHLWDKQTVILSAFKSPWDTLEPAQEEDAAQSSQATKNISATTSKVDSFPSVQGETINRGDLSAAIKTCLSVAIKFPPLPTEDSSANGVSTAKADMLSLVTVKEAAEQASTSKTRQVMSANADAGHVSAADSIVPVKDVIVTAGRLGGKKNAKTGGGESGGIGGDEVHPKEATKPPAKRGRKVKWKPGIDAAASRDTGSCCGLRERASYTTQKDGGNSGIGFRGGGKGKED</sequence>
<keyword evidence="3" id="KW-1185">Reference proteome</keyword>
<accession>A0A0C9VN10</accession>
<evidence type="ECO:0000256" key="1">
    <source>
        <dbReference type="SAM" id="MobiDB-lite"/>
    </source>
</evidence>
<feature type="compositionally biased region" description="Basic and acidic residues" evidence="1">
    <location>
        <begin position="97"/>
        <end position="112"/>
    </location>
</feature>
<dbReference type="EMBL" id="KN837124">
    <property type="protein sequence ID" value="KIJ43312.1"/>
    <property type="molecule type" value="Genomic_DNA"/>
</dbReference>
<feature type="compositionally biased region" description="Basic residues" evidence="1">
    <location>
        <begin position="693"/>
        <end position="702"/>
    </location>
</feature>
<feature type="region of interest" description="Disordered" evidence="1">
    <location>
        <begin position="78"/>
        <end position="165"/>
    </location>
</feature>
<feature type="compositionally biased region" description="Basic and acidic residues" evidence="1">
    <location>
        <begin position="129"/>
        <end position="157"/>
    </location>
</feature>
<evidence type="ECO:0000313" key="3">
    <source>
        <dbReference type="Proteomes" id="UP000054279"/>
    </source>
</evidence>
<proteinExistence type="predicted"/>
<feature type="compositionally biased region" description="Gly residues" evidence="1">
    <location>
        <begin position="733"/>
        <end position="742"/>
    </location>
</feature>